<name>A7I4J3_METB6</name>
<feature type="transmembrane region" description="Helical" evidence="1">
    <location>
        <begin position="12"/>
        <end position="29"/>
    </location>
</feature>
<dbReference type="EMBL" id="CP000780">
    <property type="protein sequence ID" value="ABS54654.1"/>
    <property type="molecule type" value="Genomic_DNA"/>
</dbReference>
<evidence type="ECO:0000256" key="1">
    <source>
        <dbReference type="SAM" id="Phobius"/>
    </source>
</evidence>
<accession>A7I4J3</accession>
<dbReference type="HOGENOM" id="CLU_1954650_0_0_2"/>
<keyword evidence="1" id="KW-0812">Transmembrane</keyword>
<dbReference type="RefSeq" id="WP_011991142.1">
    <property type="nucleotide sequence ID" value="NC_009712.1"/>
</dbReference>
<dbReference type="KEGG" id="mbn:Mboo_0130"/>
<keyword evidence="1" id="KW-0472">Membrane</keyword>
<reference evidence="3" key="1">
    <citation type="journal article" date="2015" name="Microbiology">
        <title>Genome of Methanoregula boonei 6A8 reveals adaptations to oligotrophic peatland environments.</title>
        <authorList>
            <person name="Braeuer S."/>
            <person name="Cadillo-Quiroz H."/>
            <person name="Kyrpides N."/>
            <person name="Woyke T."/>
            <person name="Goodwin L."/>
            <person name="Detter C."/>
            <person name="Podell S."/>
            <person name="Yavitt J.B."/>
            <person name="Zinder S.H."/>
        </authorList>
    </citation>
    <scope>NUCLEOTIDE SEQUENCE [LARGE SCALE GENOMIC DNA]</scope>
    <source>
        <strain evidence="3">DSM 21154 / JCM 14090 / 6A8</strain>
    </source>
</reference>
<dbReference type="eggNOG" id="arCOG06552">
    <property type="taxonomic scope" value="Archaea"/>
</dbReference>
<protein>
    <submittedName>
        <fullName evidence="2">Uncharacterized protein</fullName>
    </submittedName>
</protein>
<gene>
    <name evidence="2" type="ordered locus">Mboo_0130</name>
</gene>
<dbReference type="Proteomes" id="UP000002408">
    <property type="component" value="Chromosome"/>
</dbReference>
<evidence type="ECO:0000313" key="3">
    <source>
        <dbReference type="Proteomes" id="UP000002408"/>
    </source>
</evidence>
<keyword evidence="1" id="KW-1133">Transmembrane helix</keyword>
<dbReference type="AlphaFoldDB" id="A7I4J3"/>
<dbReference type="OrthoDB" id="117704at2157"/>
<dbReference type="STRING" id="456442.Mboo_0130"/>
<sequence length="129" mass="14139">MAGLKDDAQWIVMMGFVVSFSLFFLAMVLNQSTVVGQTTAESVLDFPKNDIRDVRSVIIDAAILNSTGNISASQTAVILNDTRVIELSRKEAVISYQITPPNPPADSHTYVNIHYNNGVTAYNETWVSS</sequence>
<organism evidence="2 3">
    <name type="scientific">Methanoregula boonei (strain DSM 21154 / JCM 14090 / 6A8)</name>
    <dbReference type="NCBI Taxonomy" id="456442"/>
    <lineage>
        <taxon>Archaea</taxon>
        <taxon>Methanobacteriati</taxon>
        <taxon>Methanobacteriota</taxon>
        <taxon>Stenosarchaea group</taxon>
        <taxon>Methanomicrobia</taxon>
        <taxon>Methanomicrobiales</taxon>
        <taxon>Methanoregulaceae</taxon>
        <taxon>Methanoregula</taxon>
    </lineage>
</organism>
<evidence type="ECO:0000313" key="2">
    <source>
        <dbReference type="EMBL" id="ABS54654.1"/>
    </source>
</evidence>
<proteinExistence type="predicted"/>
<dbReference type="GeneID" id="5410070"/>
<keyword evidence="3" id="KW-1185">Reference proteome</keyword>